<dbReference type="AlphaFoldDB" id="A0A5K7ZP70"/>
<evidence type="ECO:0000313" key="2">
    <source>
        <dbReference type="Proteomes" id="UP000425960"/>
    </source>
</evidence>
<name>A0A5K7ZP70_9BACT</name>
<reference evidence="1 2" key="1">
    <citation type="submission" date="2019-11" db="EMBL/GenBank/DDBJ databases">
        <title>Comparative genomics of hydrocarbon-degrading Desulfosarcina strains.</title>
        <authorList>
            <person name="Watanabe M."/>
            <person name="Kojima H."/>
            <person name="Fukui M."/>
        </authorList>
    </citation>
    <scope>NUCLEOTIDE SEQUENCE [LARGE SCALE GENOMIC DNA]</scope>
    <source>
        <strain evidence="1 2">28bB2T</strain>
    </source>
</reference>
<dbReference type="KEGG" id="dov:DSCO28_21250"/>
<evidence type="ECO:0000313" key="1">
    <source>
        <dbReference type="EMBL" id="BBO81559.1"/>
    </source>
</evidence>
<protein>
    <submittedName>
        <fullName evidence="1">Uncharacterized protein</fullName>
    </submittedName>
</protein>
<dbReference type="EMBL" id="AP021876">
    <property type="protein sequence ID" value="BBO81559.1"/>
    <property type="molecule type" value="Genomic_DNA"/>
</dbReference>
<gene>
    <name evidence="1" type="ORF">DSCO28_21250</name>
</gene>
<dbReference type="Proteomes" id="UP000425960">
    <property type="component" value="Chromosome"/>
</dbReference>
<organism evidence="1 2">
    <name type="scientific">Desulfosarcina ovata subsp. sediminis</name>
    <dbReference type="NCBI Taxonomy" id="885957"/>
    <lineage>
        <taxon>Bacteria</taxon>
        <taxon>Pseudomonadati</taxon>
        <taxon>Thermodesulfobacteriota</taxon>
        <taxon>Desulfobacteria</taxon>
        <taxon>Desulfobacterales</taxon>
        <taxon>Desulfosarcinaceae</taxon>
        <taxon>Desulfosarcina</taxon>
    </lineage>
</organism>
<proteinExistence type="predicted"/>
<sequence>MSNLEMAFKDIGKDNITVINCDDVNAVDTHSLYMRNKKTPYRINDFSSSFIRYPYDLIPPHSETFELREETEFHKTLSLIFDGVSINHLASTWMLRNRAFSLSQALALGVNIAEYLIIKKGGVLQLDGRKAIKALGNCFVSLNNDFLRPNIKNFFRIEEDDGDIAVIFPASSFDVHSIEKYLSYIKVAFLQQEIQAINEYRGYIIGELLFVYIRDKINDFDKSPAQYLSTNYKCTSKTISGLAQLMKKFRLKFLCFDFLLDENDTEIIIDINPYGSMPNYDKFPEPSLQLAKIMMGES</sequence>
<accession>A0A5K7ZP70</accession>
<dbReference type="RefSeq" id="WP_155322232.1">
    <property type="nucleotide sequence ID" value="NZ_AP021876.1"/>
</dbReference>